<dbReference type="Proteomes" id="UP000230821">
    <property type="component" value="Unassembled WGS sequence"/>
</dbReference>
<evidence type="ECO:0000259" key="1">
    <source>
        <dbReference type="PROSITE" id="PS51186"/>
    </source>
</evidence>
<sequence length="133" mass="15224">MNSEVVIRRALKSDLDTIGELWQEFMDFHKDRDLHLARSGDGHERFKEFIAGHMELETSCVLSAETHGNVVGYCLSSLAKNPPVFESLDYGTVLDLAVTSRFRRNGIGEKLYRSAEAWFRSLHIDRIEIRVVV</sequence>
<evidence type="ECO:0000313" key="2">
    <source>
        <dbReference type="EMBL" id="PIE34599.1"/>
    </source>
</evidence>
<reference evidence="2 3" key="1">
    <citation type="submission" date="2017-10" db="EMBL/GenBank/DDBJ databases">
        <title>Novel microbial diversity and functional potential in the marine mammal oral microbiome.</title>
        <authorList>
            <person name="Dudek N.K."/>
            <person name="Sun C.L."/>
            <person name="Burstein D."/>
            <person name="Kantor R.S."/>
            <person name="Aliaga Goltsman D.S."/>
            <person name="Bik E.M."/>
            <person name="Thomas B.C."/>
            <person name="Banfield J.F."/>
            <person name="Relman D.A."/>
        </authorList>
    </citation>
    <scope>NUCLEOTIDE SEQUENCE [LARGE SCALE GENOMIC DNA]</scope>
    <source>
        <strain evidence="2">DOLJORAL78_47_16</strain>
    </source>
</reference>
<dbReference type="Gene3D" id="3.40.630.30">
    <property type="match status" value="1"/>
</dbReference>
<dbReference type="InterPro" id="IPR000182">
    <property type="entry name" value="GNAT_dom"/>
</dbReference>
<organism evidence="2 3">
    <name type="scientific">candidate division KSB3 bacterium</name>
    <dbReference type="NCBI Taxonomy" id="2044937"/>
    <lineage>
        <taxon>Bacteria</taxon>
        <taxon>candidate division KSB3</taxon>
    </lineage>
</organism>
<evidence type="ECO:0000313" key="3">
    <source>
        <dbReference type="Proteomes" id="UP000230821"/>
    </source>
</evidence>
<accession>A0A2G6KIG3</accession>
<dbReference type="SUPFAM" id="SSF55729">
    <property type="entry name" value="Acyl-CoA N-acyltransferases (Nat)"/>
    <property type="match status" value="1"/>
</dbReference>
<dbReference type="GO" id="GO:0016747">
    <property type="term" value="F:acyltransferase activity, transferring groups other than amino-acyl groups"/>
    <property type="evidence" value="ECO:0007669"/>
    <property type="project" value="InterPro"/>
</dbReference>
<protein>
    <recommendedName>
        <fullName evidence="1">N-acetyltransferase domain-containing protein</fullName>
    </recommendedName>
</protein>
<dbReference type="EMBL" id="PDSK01000082">
    <property type="protein sequence ID" value="PIE34599.1"/>
    <property type="molecule type" value="Genomic_DNA"/>
</dbReference>
<dbReference type="PROSITE" id="PS51186">
    <property type="entry name" value="GNAT"/>
    <property type="match status" value="1"/>
</dbReference>
<proteinExistence type="predicted"/>
<dbReference type="CDD" id="cd04301">
    <property type="entry name" value="NAT_SF"/>
    <property type="match status" value="1"/>
</dbReference>
<dbReference type="Pfam" id="PF00583">
    <property type="entry name" value="Acetyltransf_1"/>
    <property type="match status" value="1"/>
</dbReference>
<gene>
    <name evidence="2" type="ORF">CSA56_07355</name>
</gene>
<comment type="caution">
    <text evidence="2">The sequence shown here is derived from an EMBL/GenBank/DDBJ whole genome shotgun (WGS) entry which is preliminary data.</text>
</comment>
<feature type="non-terminal residue" evidence="2">
    <location>
        <position position="133"/>
    </location>
</feature>
<name>A0A2G6KIG3_9BACT</name>
<dbReference type="AlphaFoldDB" id="A0A2G6KIG3"/>
<dbReference type="InterPro" id="IPR016181">
    <property type="entry name" value="Acyl_CoA_acyltransferase"/>
</dbReference>
<feature type="domain" description="N-acetyltransferase" evidence="1">
    <location>
        <begin position="5"/>
        <end position="133"/>
    </location>
</feature>